<sequence>PASGGVEKIEGTGNEYFLGAQLIGNGIFSRADVTILSLRRGVAQRYKDFTFSLNNRFPLSGRTWRINPIIQYNRRESSINSDVRDTTRLSLKVEYKPSRTMQLESRIGIENSHEKVLDQAISSETFFFYAGYRWDFKL</sequence>
<organism evidence="1">
    <name type="scientific">hydrothermal vent metagenome</name>
    <dbReference type="NCBI Taxonomy" id="652676"/>
    <lineage>
        <taxon>unclassified sequences</taxon>
        <taxon>metagenomes</taxon>
        <taxon>ecological metagenomes</taxon>
    </lineage>
</organism>
<proteinExistence type="predicted"/>
<accession>A0A3B1AK15</accession>
<dbReference type="AlphaFoldDB" id="A0A3B1AK15"/>
<name>A0A3B1AK15_9ZZZZ</name>
<reference evidence="1" key="1">
    <citation type="submission" date="2018-06" db="EMBL/GenBank/DDBJ databases">
        <authorList>
            <person name="Zhirakovskaya E."/>
        </authorList>
    </citation>
    <scope>NUCLEOTIDE SEQUENCE</scope>
</reference>
<dbReference type="EMBL" id="UOFY01000006">
    <property type="protein sequence ID" value="VAX06189.1"/>
    <property type="molecule type" value="Genomic_DNA"/>
</dbReference>
<gene>
    <name evidence="1" type="ORF">MNBD_GAMMA25-345</name>
</gene>
<evidence type="ECO:0000313" key="1">
    <source>
        <dbReference type="EMBL" id="VAX06189.1"/>
    </source>
</evidence>
<feature type="non-terminal residue" evidence="1">
    <location>
        <position position="1"/>
    </location>
</feature>
<protein>
    <submittedName>
        <fullName evidence="1">Uncharacterized protein</fullName>
    </submittedName>
</protein>